<feature type="domain" description="CheW-like" evidence="1">
    <location>
        <begin position="25"/>
        <end position="188"/>
    </location>
</feature>
<dbReference type="RefSeq" id="WP_229640610.1">
    <property type="nucleotide sequence ID" value="NZ_JADWDC010000024.1"/>
</dbReference>
<dbReference type="AlphaFoldDB" id="A0A964BRI0"/>
<dbReference type="Pfam" id="PF01584">
    <property type="entry name" value="CheW"/>
    <property type="match status" value="1"/>
</dbReference>
<evidence type="ECO:0000313" key="2">
    <source>
        <dbReference type="EMBL" id="MCC0177546.1"/>
    </source>
</evidence>
<dbReference type="InterPro" id="IPR002545">
    <property type="entry name" value="CheW-lke_dom"/>
</dbReference>
<proteinExistence type="predicted"/>
<gene>
    <name evidence="2" type="ORF">I4641_11210</name>
</gene>
<dbReference type="EMBL" id="JADWDC010000024">
    <property type="protein sequence ID" value="MCC0177546.1"/>
    <property type="molecule type" value="Genomic_DNA"/>
</dbReference>
<sequence>MSSLTTTDRLKELLPQLFNTKKLEGDYYLRFQLTDEILGLIDLKYIQESLTIKGDRITAVPNLPEYAIGLMSSRNQVFVAIDLAHLVGLAPETVNLREYQTIVLQTDLELNDSQFDQANLFGLTVKKIEGIMRILPDRFTTDLENIPDVLRPFVRNSVVQKSLNIESNLVEKQFFLLDITQLIDRKINAQL</sequence>
<keyword evidence="3" id="KW-1185">Reference proteome</keyword>
<dbReference type="Gene3D" id="2.40.50.180">
    <property type="entry name" value="CheA-289, Domain 4"/>
    <property type="match status" value="1"/>
</dbReference>
<protein>
    <submittedName>
        <fullName evidence="2">Chemotaxis protein CheW</fullName>
    </submittedName>
</protein>
<accession>A0A964BRI0</accession>
<dbReference type="InterPro" id="IPR036061">
    <property type="entry name" value="CheW-like_dom_sf"/>
</dbReference>
<dbReference type="GO" id="GO:0007165">
    <property type="term" value="P:signal transduction"/>
    <property type="evidence" value="ECO:0007669"/>
    <property type="project" value="InterPro"/>
</dbReference>
<organism evidence="2 3">
    <name type="scientific">Waterburya agarophytonicola KI4</name>
    <dbReference type="NCBI Taxonomy" id="2874699"/>
    <lineage>
        <taxon>Bacteria</taxon>
        <taxon>Bacillati</taxon>
        <taxon>Cyanobacteriota</taxon>
        <taxon>Cyanophyceae</taxon>
        <taxon>Pleurocapsales</taxon>
        <taxon>Hyellaceae</taxon>
        <taxon>Waterburya</taxon>
        <taxon>Waterburya agarophytonicola</taxon>
    </lineage>
</organism>
<reference evidence="2" key="1">
    <citation type="journal article" date="2021" name="Antonie Van Leeuwenhoek">
        <title>Draft genome and description of Waterburya agarophytonicola gen. nov. sp. nov. (Pleurocapsales, Cyanobacteria): a seaweed symbiont.</title>
        <authorList>
            <person name="Bonthond G."/>
            <person name="Shalygin S."/>
            <person name="Bayer T."/>
            <person name="Weinberger F."/>
        </authorList>
    </citation>
    <scope>NUCLEOTIDE SEQUENCE</scope>
    <source>
        <strain evidence="2">KI4</strain>
    </source>
</reference>
<dbReference type="SUPFAM" id="SSF50341">
    <property type="entry name" value="CheW-like"/>
    <property type="match status" value="1"/>
</dbReference>
<dbReference type="Proteomes" id="UP000729733">
    <property type="component" value="Unassembled WGS sequence"/>
</dbReference>
<dbReference type="GO" id="GO:0006935">
    <property type="term" value="P:chemotaxis"/>
    <property type="evidence" value="ECO:0007669"/>
    <property type="project" value="InterPro"/>
</dbReference>
<comment type="caution">
    <text evidence="2">The sequence shown here is derived from an EMBL/GenBank/DDBJ whole genome shotgun (WGS) entry which is preliminary data.</text>
</comment>
<name>A0A964BRI0_9CYAN</name>
<evidence type="ECO:0000313" key="3">
    <source>
        <dbReference type="Proteomes" id="UP000729733"/>
    </source>
</evidence>
<dbReference type="PROSITE" id="PS50851">
    <property type="entry name" value="CHEW"/>
    <property type="match status" value="1"/>
</dbReference>
<evidence type="ECO:0000259" key="1">
    <source>
        <dbReference type="PROSITE" id="PS50851"/>
    </source>
</evidence>